<reference evidence="4" key="1">
    <citation type="submission" date="2017-07" db="EMBL/GenBank/DDBJ databases">
        <title>Taro Niue Genome Assembly and Annotation.</title>
        <authorList>
            <person name="Atibalentja N."/>
            <person name="Keating K."/>
            <person name="Fields C.J."/>
        </authorList>
    </citation>
    <scope>NUCLEOTIDE SEQUENCE</scope>
    <source>
        <strain evidence="4">Niue_2</strain>
        <tissue evidence="4">Leaf</tissue>
    </source>
</reference>
<dbReference type="EMBL" id="NMUH01001619">
    <property type="protein sequence ID" value="MQL93990.1"/>
    <property type="molecule type" value="Genomic_DNA"/>
</dbReference>
<gene>
    <name evidence="4" type="ORF">Taro_026642</name>
</gene>
<dbReference type="GO" id="GO:0003676">
    <property type="term" value="F:nucleic acid binding"/>
    <property type="evidence" value="ECO:0007669"/>
    <property type="project" value="InterPro"/>
</dbReference>
<dbReference type="InterPro" id="IPR001878">
    <property type="entry name" value="Znf_CCHC"/>
</dbReference>
<comment type="caution">
    <text evidence="4">The sequence shown here is derived from an EMBL/GenBank/DDBJ whole genome shotgun (WGS) entry which is preliminary data.</text>
</comment>
<dbReference type="InterPro" id="IPR005162">
    <property type="entry name" value="Retrotrans_gag_dom"/>
</dbReference>
<feature type="domain" description="CCHC-type" evidence="3">
    <location>
        <begin position="501"/>
        <end position="516"/>
    </location>
</feature>
<dbReference type="Pfam" id="PF03732">
    <property type="entry name" value="Retrotrans_gag"/>
    <property type="match status" value="1"/>
</dbReference>
<evidence type="ECO:0000256" key="1">
    <source>
        <dbReference type="PROSITE-ProRule" id="PRU00047"/>
    </source>
</evidence>
<dbReference type="AlphaFoldDB" id="A0A843VK59"/>
<sequence>MSQAVSSGLCPGPCVVPSRSVSSDLDTLTPLLELYVWLRERRQWDSDYCTCLLVTCSALVVGGTDTSSRHWSPASPSPVPHSREPRPGSLEVPGMGLRPCGLQVKAKRTFLGHRPVRSRVVAVQGQHLQQCSVARVASCLLPLVVPRGMPQALKFEMDDRRDWGGGGDDPEESTQRMIERIWESLTDIRRRMDQQAPVPPVAVPPGDGETVPIAPIPPGVEVPFVAPLPPPPVLIAEEPVMQVEKFLRLQQPTYSRGPNPDTAEHWVHEIERVFTTMRCPSTDKVVLAAYQLRGFALEWWRLKMQTTFAGRTEEAIVWLEFLDVFNDTFFPIQVQQVKREQFRTLQQGNSSVLEYQMRFMALSRYVPYVVSDNNMMVEYFIRGLRVELQNAIVPLMCKTVEEAAQRAATLERSIRTRQVGESDSGSSRLPQQSVGVSKGKAPTEPSPSSFGKWGQKLKQAFKGKGRGWGGRQQFQQGRGRPEVEESQQSTARQPIIPPGYRCYNCNQPGHLNRNCPYPREYGYGRGVQQQSQQFQQPQAGRGRGVPQQRGRGRVMAITQAQADTLNMIEGILPLYDYSARVLFDSGASHSFISEEFLDCMVHPLKEESCELVVEVPSGEFMLTSSYIDEAPVMIEGNRIPVGKRSRKKTLMARNSSLNGSSKVLKTSIALDLGAVCRDEAFFRSRLEYSGVLEEQMCVPIDDSPKAKWIRVSQCYAIALSENLLVNEH</sequence>
<dbReference type="PROSITE" id="PS50158">
    <property type="entry name" value="ZF_CCHC"/>
    <property type="match status" value="1"/>
</dbReference>
<evidence type="ECO:0000256" key="2">
    <source>
        <dbReference type="SAM" id="MobiDB-lite"/>
    </source>
</evidence>
<proteinExistence type="predicted"/>
<name>A0A843VK59_COLES</name>
<dbReference type="Pfam" id="PF08284">
    <property type="entry name" value="RVP_2"/>
    <property type="match status" value="1"/>
</dbReference>
<keyword evidence="1" id="KW-0863">Zinc-finger</keyword>
<dbReference type="InterPro" id="IPR032567">
    <property type="entry name" value="RTL1-rel"/>
</dbReference>
<feature type="region of interest" description="Disordered" evidence="2">
    <location>
        <begin position="67"/>
        <end position="94"/>
    </location>
</feature>
<evidence type="ECO:0000313" key="5">
    <source>
        <dbReference type="Proteomes" id="UP000652761"/>
    </source>
</evidence>
<dbReference type="PANTHER" id="PTHR15503">
    <property type="entry name" value="LDOC1 RELATED"/>
    <property type="match status" value="1"/>
</dbReference>
<keyword evidence="1" id="KW-0479">Metal-binding</keyword>
<dbReference type="SMART" id="SM00343">
    <property type="entry name" value="ZnF_C2HC"/>
    <property type="match status" value="1"/>
</dbReference>
<dbReference type="PANTHER" id="PTHR15503:SF45">
    <property type="entry name" value="RNA-DIRECTED DNA POLYMERASE HOMOLOG"/>
    <property type="match status" value="1"/>
</dbReference>
<keyword evidence="1" id="KW-0862">Zinc</keyword>
<dbReference type="Gene3D" id="4.10.60.10">
    <property type="entry name" value="Zinc finger, CCHC-type"/>
    <property type="match status" value="1"/>
</dbReference>
<dbReference type="Pfam" id="PF00098">
    <property type="entry name" value="zf-CCHC"/>
    <property type="match status" value="1"/>
</dbReference>
<keyword evidence="5" id="KW-1185">Reference proteome</keyword>
<protein>
    <recommendedName>
        <fullName evidence="3">CCHC-type domain-containing protein</fullName>
    </recommendedName>
</protein>
<evidence type="ECO:0000313" key="4">
    <source>
        <dbReference type="EMBL" id="MQL93990.1"/>
    </source>
</evidence>
<feature type="region of interest" description="Disordered" evidence="2">
    <location>
        <begin position="526"/>
        <end position="551"/>
    </location>
</feature>
<dbReference type="CDD" id="cd00303">
    <property type="entry name" value="retropepsin_like"/>
    <property type="match status" value="1"/>
</dbReference>
<dbReference type="Proteomes" id="UP000652761">
    <property type="component" value="Unassembled WGS sequence"/>
</dbReference>
<dbReference type="InterPro" id="IPR036875">
    <property type="entry name" value="Znf_CCHC_sf"/>
</dbReference>
<organism evidence="4 5">
    <name type="scientific">Colocasia esculenta</name>
    <name type="common">Wild taro</name>
    <name type="synonym">Arum esculentum</name>
    <dbReference type="NCBI Taxonomy" id="4460"/>
    <lineage>
        <taxon>Eukaryota</taxon>
        <taxon>Viridiplantae</taxon>
        <taxon>Streptophyta</taxon>
        <taxon>Embryophyta</taxon>
        <taxon>Tracheophyta</taxon>
        <taxon>Spermatophyta</taxon>
        <taxon>Magnoliopsida</taxon>
        <taxon>Liliopsida</taxon>
        <taxon>Araceae</taxon>
        <taxon>Aroideae</taxon>
        <taxon>Colocasieae</taxon>
        <taxon>Colocasia</taxon>
    </lineage>
</organism>
<feature type="compositionally biased region" description="Low complexity" evidence="2">
    <location>
        <begin position="526"/>
        <end position="549"/>
    </location>
</feature>
<feature type="region of interest" description="Disordered" evidence="2">
    <location>
        <begin position="414"/>
        <end position="495"/>
    </location>
</feature>
<accession>A0A843VK59</accession>
<feature type="compositionally biased region" description="Polar residues" evidence="2">
    <location>
        <begin position="421"/>
        <end position="435"/>
    </location>
</feature>
<dbReference type="GO" id="GO:0008270">
    <property type="term" value="F:zinc ion binding"/>
    <property type="evidence" value="ECO:0007669"/>
    <property type="project" value="UniProtKB-KW"/>
</dbReference>
<evidence type="ECO:0000259" key="3">
    <source>
        <dbReference type="PROSITE" id="PS50158"/>
    </source>
</evidence>
<dbReference type="SUPFAM" id="SSF57756">
    <property type="entry name" value="Retrovirus zinc finger-like domains"/>
    <property type="match status" value="1"/>
</dbReference>